<keyword evidence="3" id="KW-1185">Reference proteome</keyword>
<sequence>MIYNRFMKLSQMLLVISGIFISSSICAQGVGIGTTSPNSSALLDLDASSLATNNKKGVLLPRVALKSKTDIVTIANPAVGLLVYNTTVSATDTSIQADTFYFWNGTTWTDVSTTETIKKKLYAQVFIVSNTGNQAIDKTGFNNGVNQLVTFDNAASGAMVVDVGNRVSLINNNS</sequence>
<organism evidence="2 3">
    <name type="scientific">Epilithonimonas bovis DSM 19482</name>
    <dbReference type="NCBI Taxonomy" id="1121284"/>
    <lineage>
        <taxon>Bacteria</taxon>
        <taxon>Pseudomonadati</taxon>
        <taxon>Bacteroidota</taxon>
        <taxon>Flavobacteriia</taxon>
        <taxon>Flavobacteriales</taxon>
        <taxon>Weeksellaceae</taxon>
        <taxon>Chryseobacterium group</taxon>
        <taxon>Epilithonimonas</taxon>
    </lineage>
</organism>
<dbReference type="EMBL" id="FTPU01000085">
    <property type="protein sequence ID" value="SIT99005.1"/>
    <property type="molecule type" value="Genomic_DNA"/>
</dbReference>
<proteinExistence type="predicted"/>
<protein>
    <submittedName>
        <fullName evidence="2">Uncharacterized protein</fullName>
    </submittedName>
</protein>
<accession>A0A1U7Q0C8</accession>
<feature type="chain" id="PRO_5012617627" evidence="1">
    <location>
        <begin position="28"/>
        <end position="174"/>
    </location>
</feature>
<name>A0A1U7Q0C8_9FLAO</name>
<evidence type="ECO:0000313" key="2">
    <source>
        <dbReference type="EMBL" id="SIT99005.1"/>
    </source>
</evidence>
<gene>
    <name evidence="2" type="ORF">SAMN05660493_03332</name>
</gene>
<evidence type="ECO:0000313" key="3">
    <source>
        <dbReference type="Proteomes" id="UP000187261"/>
    </source>
</evidence>
<dbReference type="Proteomes" id="UP000187261">
    <property type="component" value="Unassembled WGS sequence"/>
</dbReference>
<dbReference type="STRING" id="1121284.SAMN05660493_03332"/>
<dbReference type="AlphaFoldDB" id="A0A1U7Q0C8"/>
<feature type="signal peptide" evidence="1">
    <location>
        <begin position="1"/>
        <end position="27"/>
    </location>
</feature>
<keyword evidence="1" id="KW-0732">Signal</keyword>
<evidence type="ECO:0000256" key="1">
    <source>
        <dbReference type="SAM" id="SignalP"/>
    </source>
</evidence>
<reference evidence="3" key="1">
    <citation type="submission" date="2016-10" db="EMBL/GenBank/DDBJ databases">
        <authorList>
            <person name="Varghese N."/>
            <person name="Submissions S."/>
        </authorList>
    </citation>
    <scope>NUCLEOTIDE SEQUENCE [LARGE SCALE GENOMIC DNA]</scope>
    <source>
        <strain evidence="3">DSM 19482</strain>
    </source>
</reference>